<name>W6ZU10_9APIC</name>
<gene>
    <name evidence="1" type="ORF">C922_05176</name>
</gene>
<dbReference type="GeneID" id="20040450"/>
<dbReference type="VEuPathDB" id="PlasmoDB:C922_05176"/>
<sequence>MRKLNSKTRKHIRWDLLCPKFWKAINTRATDGNNYQELNFLLQELAPQDHEGDFRDMLLYLRSYVDGEKSREKEEKKEDLMRQLVPCILKVWFCAGVANPFISWERVTDAVGIKAPWEQLQNEVKTEACAAIQQAPPEFTASGIFSGACAPGVNKTSNFHYDCTGYIIRARLQNGAPNYKRRGWVNIRNINIPQKSISVWLRALHISLS</sequence>
<evidence type="ECO:0000313" key="1">
    <source>
        <dbReference type="EMBL" id="EUD64432.1"/>
    </source>
</evidence>
<organism evidence="1 2">
    <name type="scientific">Plasmodium inui San Antonio 1</name>
    <dbReference type="NCBI Taxonomy" id="1237626"/>
    <lineage>
        <taxon>Eukaryota</taxon>
        <taxon>Sar</taxon>
        <taxon>Alveolata</taxon>
        <taxon>Apicomplexa</taxon>
        <taxon>Aconoidasida</taxon>
        <taxon>Haemosporida</taxon>
        <taxon>Plasmodiidae</taxon>
        <taxon>Plasmodium</taxon>
        <taxon>Plasmodium (Plasmodium)</taxon>
    </lineage>
</organism>
<proteinExistence type="predicted"/>
<dbReference type="EMBL" id="KI965502">
    <property type="protein sequence ID" value="EUD64432.1"/>
    <property type="molecule type" value="Genomic_DNA"/>
</dbReference>
<reference evidence="1 2" key="1">
    <citation type="submission" date="2013-02" db="EMBL/GenBank/DDBJ databases">
        <title>The Genome Sequence of Plasmodium inui San Antonio 1.</title>
        <authorList>
            <consortium name="The Broad Institute Genome Sequencing Platform"/>
            <consortium name="The Broad Institute Genome Sequencing Center for Infectious Disease"/>
            <person name="Neafsey D."/>
            <person name="Cheeseman I."/>
            <person name="Volkman S."/>
            <person name="Adams J."/>
            <person name="Walker B."/>
            <person name="Young S.K."/>
            <person name="Zeng Q."/>
            <person name="Gargeya S."/>
            <person name="Fitzgerald M."/>
            <person name="Haas B."/>
            <person name="Abouelleil A."/>
            <person name="Alvarado L."/>
            <person name="Arachchi H.M."/>
            <person name="Berlin A.M."/>
            <person name="Chapman S.B."/>
            <person name="Dewar J."/>
            <person name="Goldberg J."/>
            <person name="Griggs A."/>
            <person name="Gujja S."/>
            <person name="Hansen M."/>
            <person name="Howarth C."/>
            <person name="Imamovic A."/>
            <person name="Larimer J."/>
            <person name="McCowan C."/>
            <person name="Murphy C."/>
            <person name="Neiman D."/>
            <person name="Pearson M."/>
            <person name="Priest M."/>
            <person name="Roberts A."/>
            <person name="Saif S."/>
            <person name="Shea T."/>
            <person name="Sisk P."/>
            <person name="Sykes S."/>
            <person name="Wortman J."/>
            <person name="Nusbaum C."/>
            <person name="Birren B."/>
        </authorList>
    </citation>
    <scope>NUCLEOTIDE SEQUENCE [LARGE SCALE GENOMIC DNA]</scope>
    <source>
        <strain evidence="1 2">San Antonio 1</strain>
    </source>
</reference>
<dbReference type="RefSeq" id="XP_008818970.1">
    <property type="nucleotide sequence ID" value="XM_008820748.1"/>
</dbReference>
<dbReference type="AlphaFoldDB" id="W6ZU10"/>
<accession>W6ZU10</accession>
<protein>
    <submittedName>
        <fullName evidence="1">Uncharacterized protein</fullName>
    </submittedName>
</protein>
<keyword evidence="2" id="KW-1185">Reference proteome</keyword>
<evidence type="ECO:0000313" key="2">
    <source>
        <dbReference type="Proteomes" id="UP000030640"/>
    </source>
</evidence>
<dbReference type="Proteomes" id="UP000030640">
    <property type="component" value="Unassembled WGS sequence"/>
</dbReference>